<dbReference type="OrthoDB" id="3217208at2"/>
<name>A0A1S1QAB1_9ACTN</name>
<evidence type="ECO:0000259" key="3">
    <source>
        <dbReference type="Pfam" id="PF20177"/>
    </source>
</evidence>
<accession>A0A1S1QAB1</accession>
<dbReference type="Pfam" id="PF20177">
    <property type="entry name" value="DUF6542"/>
    <property type="match status" value="1"/>
</dbReference>
<feature type="transmembrane region" description="Helical" evidence="2">
    <location>
        <begin position="57"/>
        <end position="78"/>
    </location>
</feature>
<dbReference type="Proteomes" id="UP000179627">
    <property type="component" value="Unassembled WGS sequence"/>
</dbReference>
<keyword evidence="5" id="KW-1185">Reference proteome</keyword>
<comment type="caution">
    <text evidence="4">The sequence shown here is derived from an EMBL/GenBank/DDBJ whole genome shotgun (WGS) entry which is preliminary data.</text>
</comment>
<proteinExistence type="predicted"/>
<protein>
    <recommendedName>
        <fullName evidence="3">DUF6542 domain-containing protein</fullName>
    </recommendedName>
</protein>
<gene>
    <name evidence="4" type="ORF">CC117_06340</name>
</gene>
<dbReference type="RefSeq" id="WP_071089156.1">
    <property type="nucleotide sequence ID" value="NZ_MBLM01000152.1"/>
</dbReference>
<evidence type="ECO:0000256" key="2">
    <source>
        <dbReference type="SAM" id="Phobius"/>
    </source>
</evidence>
<feature type="domain" description="DUF6542" evidence="3">
    <location>
        <begin position="57"/>
        <end position="174"/>
    </location>
</feature>
<dbReference type="AlphaFoldDB" id="A0A1S1QAB1"/>
<evidence type="ECO:0000313" key="5">
    <source>
        <dbReference type="Proteomes" id="UP000179627"/>
    </source>
</evidence>
<feature type="transmembrane region" description="Helical" evidence="2">
    <location>
        <begin position="152"/>
        <end position="172"/>
    </location>
</feature>
<evidence type="ECO:0000313" key="4">
    <source>
        <dbReference type="EMBL" id="OHV30557.1"/>
    </source>
</evidence>
<keyword evidence="2" id="KW-1133">Transmembrane helix</keyword>
<feature type="region of interest" description="Disordered" evidence="1">
    <location>
        <begin position="1"/>
        <end position="50"/>
    </location>
</feature>
<sequence length="200" mass="21015">MSGRYLALVSTPPHRQSAGSPGRPGRGRAPDDAYPPNPRQRPGAPERTTVVTGTRRGLTALGAALLVVIAGSVGAVVDSLLFDNLRYVFGVLFVASCVLAIARVHVDDLIGVVIMPPLAYALITIIVGFLNPAAGDGSAGLRNRALDIGSEMILHAPVLLAAVILVAVLAAVRGRRAQVARRERQRSLAQSAAARRRRPL</sequence>
<dbReference type="InterPro" id="IPR046672">
    <property type="entry name" value="DUF6542"/>
</dbReference>
<reference evidence="5" key="1">
    <citation type="submission" date="2016-07" db="EMBL/GenBank/DDBJ databases">
        <title>Sequence Frankia sp. strain CcI1.17.</title>
        <authorList>
            <person name="Ghodhbane-Gtari F."/>
            <person name="Swanson E."/>
            <person name="Gueddou A."/>
            <person name="Morris K."/>
            <person name="Hezbri K."/>
            <person name="Ktari A."/>
            <person name="Nouioui I."/>
            <person name="Abebe-Akele F."/>
            <person name="Simpson S."/>
            <person name="Thomas K."/>
            <person name="Gtari M."/>
            <person name="Tisa L.S."/>
            <person name="Hurst S."/>
        </authorList>
    </citation>
    <scope>NUCLEOTIDE SEQUENCE [LARGE SCALE GENOMIC DNA]</scope>
    <source>
        <strain evidence="5">Cc1.17</strain>
    </source>
</reference>
<evidence type="ECO:0000256" key="1">
    <source>
        <dbReference type="SAM" id="MobiDB-lite"/>
    </source>
</evidence>
<keyword evidence="2" id="KW-0472">Membrane</keyword>
<keyword evidence="2" id="KW-0812">Transmembrane</keyword>
<feature type="transmembrane region" description="Helical" evidence="2">
    <location>
        <begin position="84"/>
        <end position="102"/>
    </location>
</feature>
<organism evidence="4 5">
    <name type="scientific">Parafrankia colletiae</name>
    <dbReference type="NCBI Taxonomy" id="573497"/>
    <lineage>
        <taxon>Bacteria</taxon>
        <taxon>Bacillati</taxon>
        <taxon>Actinomycetota</taxon>
        <taxon>Actinomycetes</taxon>
        <taxon>Frankiales</taxon>
        <taxon>Frankiaceae</taxon>
        <taxon>Parafrankia</taxon>
    </lineage>
</organism>
<dbReference type="EMBL" id="MBLM01000152">
    <property type="protein sequence ID" value="OHV30557.1"/>
    <property type="molecule type" value="Genomic_DNA"/>
</dbReference>
<feature type="transmembrane region" description="Helical" evidence="2">
    <location>
        <begin position="109"/>
        <end position="132"/>
    </location>
</feature>